<dbReference type="Proteomes" id="UP000047420">
    <property type="component" value="Unassembled WGS sequence"/>
</dbReference>
<keyword evidence="2" id="KW-1185">Reference proteome</keyword>
<comment type="caution">
    <text evidence="1">The sequence shown here is derived from an EMBL/GenBank/DDBJ whole genome shotgun (WGS) entry which is preliminary data.</text>
</comment>
<accession>A0ABP1ZH94</accession>
<dbReference type="EMBL" id="CVMG01000013">
    <property type="protein sequence ID" value="CRG50528.1"/>
    <property type="molecule type" value="Genomic_DNA"/>
</dbReference>
<proteinExistence type="predicted"/>
<name>A0ABP1ZH94_9GAMM</name>
<reference evidence="1 2" key="1">
    <citation type="submission" date="2015-03" db="EMBL/GenBank/DDBJ databases">
        <authorList>
            <consortium name="Pathogen Informatics"/>
            <person name="Murphy D."/>
        </authorList>
    </citation>
    <scope>NUCLEOTIDE SEQUENCE [LARGE SCALE GENOMIC DNA]</scope>
    <source>
        <strain evidence="1 2">WP-931201</strain>
    </source>
</reference>
<sequence>MLEGLSLTRSSIDWVLACVAKLKSKDNHSIDSLSQVLDTFVQSLSLELQLALLEGMCPLISKRPILERHYCELSKRHGWLIKNAALVVERLIIDRHPAALQISTLSILQKLPFVHHSSDWDLREVSSNISTLVHAWPELNYVLFWYELGQARRVRQKKRKERLTHFGQVSLYDSYWRFESNDFDKILVDIKSRSLRDDKLVALSLAFHLYVQTNRPRKWLRALKAAVAKIPTLREILHTYLHPSSDPEHRLWKQRDARWKRRNKIRQVADAKHLQEWKDALSKNIDKIRAPQLSKPEDVSNWQYHLHERMRQSNVKSSHWTEGRWEALKVEFGEEIAHAFRDGVVDYWRRYRPKLRSEGRRSNRIPFNVIFGLTGLNIEARETEDWTSTLSNDDIERAFRYAMCELNGFPDWMPSLFAAFPKFITKLLLVEVERDLYIEKVKVSSDYVLADLSNYGTWAWSNIGVDIFERLKTREPKNLTNLGYMLNIIHGAEINLEDIARLAEFRCTDRRFAHAAFWYAVWVGVESEKALPALTARLKTIKEPAKQISFAMQFITNLLGGRRNIVKNGNSFRTPEHLKNLYLLMHHYIREKEDIQRTNGGVYSPSLRDNAQDARNQLFTLLKEIPGKEAYLALMALGQLHPELSSRSWMRHHAKTKAELDADLTPWTIEQTLEFQTAIERTPINHRDLFELAEMRFLDLKDNLEHGDSSIAGILIKGATKETDMRKYIGEWLRDRAKGRYIIPQEEELADDKRMDLRMHGMGFDAPVPIELKLAEKWTGPKLFERLENQLCGDYLRDNRSNRGLFVIVSRGDKTSWELPEADKFVDFLGLVAALQAYWAAIFDKFPNVDDIRVIGIDLTLRAK</sequence>
<organism evidence="1 2">
    <name type="scientific">Yersinia wautersii</name>
    <dbReference type="NCBI Taxonomy" id="1341643"/>
    <lineage>
        <taxon>Bacteria</taxon>
        <taxon>Pseudomonadati</taxon>
        <taxon>Pseudomonadota</taxon>
        <taxon>Gammaproteobacteria</taxon>
        <taxon>Enterobacterales</taxon>
        <taxon>Yersiniaceae</taxon>
        <taxon>Yersinia</taxon>
    </lineage>
</organism>
<protein>
    <submittedName>
        <fullName evidence="1">Uncharacterized protein</fullName>
    </submittedName>
</protein>
<evidence type="ECO:0000313" key="1">
    <source>
        <dbReference type="EMBL" id="CRG50528.1"/>
    </source>
</evidence>
<gene>
    <name evidence="1" type="ORF">ERS008478_02097</name>
</gene>
<evidence type="ECO:0000313" key="2">
    <source>
        <dbReference type="Proteomes" id="UP000047420"/>
    </source>
</evidence>